<dbReference type="PROSITE" id="PS50160">
    <property type="entry name" value="DNA_LIGASE_A3"/>
    <property type="match status" value="1"/>
</dbReference>
<keyword evidence="13 14" id="KW-0131">Cell cycle</keyword>
<feature type="binding site" evidence="14">
    <location>
        <position position="341"/>
    </location>
    <ligand>
        <name>ATP</name>
        <dbReference type="ChEBI" id="CHEBI:30616"/>
    </ligand>
</feature>
<feature type="domain" description="ATP-dependent DNA ligase family profile" evidence="16">
    <location>
        <begin position="338"/>
        <end position="465"/>
    </location>
</feature>
<dbReference type="GO" id="GO:0051301">
    <property type="term" value="P:cell division"/>
    <property type="evidence" value="ECO:0007669"/>
    <property type="project" value="UniProtKB-KW"/>
</dbReference>
<dbReference type="GO" id="GO:0003910">
    <property type="term" value="F:DNA ligase (ATP) activity"/>
    <property type="evidence" value="ECO:0007669"/>
    <property type="project" value="UniProtKB-UniRule"/>
</dbReference>
<dbReference type="CDD" id="cd07901">
    <property type="entry name" value="Adenylation_DNA_ligase_Arch_LigB"/>
    <property type="match status" value="1"/>
</dbReference>
<evidence type="ECO:0000256" key="9">
    <source>
        <dbReference type="ARBA" id="ARBA00022840"/>
    </source>
</evidence>
<sequence length="583" mass="65735">MNFLELAETFAIMEKTTSRLELTDHLVLILKKTPSDIVDKIVYLIQGKLGPDYESSELGIAEKLIIKSLSLVSGHSLNEIQNKYSVIGDLGEVAYNILTNKIQTTLVHQLLTIENVFETLLKIAKVSGTGSLDIKLRFIVSLLNNSSNLEAKFIVKLILGNLRLGIADFTLLDAIALTFTGDKKNRRILERAYNVSSDLGKIALILSKGSIEDIQSISISLFIPIRPMLAERVSNPSEALEKINGVALAEFKIDGERIQIHKKGKRVELFTRSLENVTSNFPDIIKAFDNIETKDLIAEGEVVAINPENNKYLPFQSLMRRRRKYNIQEITAAYPVILNLFDLLYYNGSDKTHVTLLERRKLLAKLFGKQKKSDKIKLIDQINVSRIEEIEIYTEKALKNGCEGIMIKNPGSQYRAGAREWAWMKLKKEYSGEVTDSVDLVVVGALHGKGRRVGKYGALLLASYDAERDVFCTICKVGTGFTDNTLLTITDKLNKHVIKHKHPRVESGNTKMDTWFEPKIVLEIISPEITLSPVYTTAIDRIKPEYGLALRFPKFTGKIREDKSAEDATTVKEIFEIYRDQLK</sequence>
<dbReference type="GO" id="GO:0006310">
    <property type="term" value="P:DNA recombination"/>
    <property type="evidence" value="ECO:0007669"/>
    <property type="project" value="UniProtKB-UniRule"/>
</dbReference>
<feature type="binding site" evidence="14">
    <location>
        <position position="301"/>
    </location>
    <ligand>
        <name>ATP</name>
        <dbReference type="ChEBI" id="CHEBI:30616"/>
    </ligand>
</feature>
<proteinExistence type="inferred from homology"/>
<reference evidence="17 18" key="1">
    <citation type="journal article" date="2019" name="Front. Microbiol.">
        <title>Ammonia Oxidation by the Arctic Terrestrial Thaumarchaeote Candidatus Nitrosocosmicus arcticus Is Stimulated by Increasing Temperatures.</title>
        <authorList>
            <person name="Alves R.J.E."/>
            <person name="Kerou M."/>
            <person name="Zappe A."/>
            <person name="Bittner R."/>
            <person name="Abby S.S."/>
            <person name="Schmidt H.A."/>
            <person name="Pfeifer K."/>
            <person name="Schleper C."/>
        </authorList>
    </citation>
    <scope>NUCLEOTIDE SEQUENCE [LARGE SCALE GENOMIC DNA]</scope>
    <source>
        <strain evidence="17 18">Kfb</strain>
    </source>
</reference>
<keyword evidence="12 14" id="KW-0234">DNA repair</keyword>
<name>A0A557SUL4_9ARCH</name>
<organism evidence="17 18">
    <name type="scientific">Candidatus Nitrosocosmicus arcticus</name>
    <dbReference type="NCBI Taxonomy" id="2035267"/>
    <lineage>
        <taxon>Archaea</taxon>
        <taxon>Nitrososphaerota</taxon>
        <taxon>Nitrososphaeria</taxon>
        <taxon>Nitrososphaerales</taxon>
        <taxon>Nitrososphaeraceae</taxon>
        <taxon>Candidatus Nitrosocosmicus</taxon>
    </lineage>
</organism>
<dbReference type="RefSeq" id="WP_144731389.1">
    <property type="nucleotide sequence ID" value="NZ_ML675584.1"/>
</dbReference>
<evidence type="ECO:0000256" key="11">
    <source>
        <dbReference type="ARBA" id="ARBA00023172"/>
    </source>
</evidence>
<dbReference type="InterPro" id="IPR050191">
    <property type="entry name" value="ATP-dep_DNA_ligase"/>
</dbReference>
<dbReference type="HAMAP" id="MF_00407">
    <property type="entry name" value="DNA_ligase"/>
    <property type="match status" value="1"/>
</dbReference>
<keyword evidence="6 14" id="KW-0479">Metal-binding</keyword>
<keyword evidence="4 14" id="KW-0132">Cell division</keyword>
<dbReference type="GO" id="GO:0071897">
    <property type="term" value="P:DNA biosynthetic process"/>
    <property type="evidence" value="ECO:0007669"/>
    <property type="project" value="InterPro"/>
</dbReference>
<evidence type="ECO:0000313" key="17">
    <source>
        <dbReference type="EMBL" id="TVP40295.1"/>
    </source>
</evidence>
<dbReference type="Pfam" id="PF04679">
    <property type="entry name" value="DNA_ligase_A_C"/>
    <property type="match status" value="1"/>
</dbReference>
<dbReference type="NCBIfam" id="TIGR00574">
    <property type="entry name" value="dnl1"/>
    <property type="match status" value="1"/>
</dbReference>
<dbReference type="CDD" id="cd07969">
    <property type="entry name" value="OBF_DNA_ligase_I"/>
    <property type="match status" value="1"/>
</dbReference>
<evidence type="ECO:0000259" key="16">
    <source>
        <dbReference type="PROSITE" id="PS50160"/>
    </source>
</evidence>
<evidence type="ECO:0000256" key="7">
    <source>
        <dbReference type="ARBA" id="ARBA00022741"/>
    </source>
</evidence>
<dbReference type="InterPro" id="IPR000977">
    <property type="entry name" value="DNA_ligase_ATP-dep"/>
</dbReference>
<evidence type="ECO:0000256" key="1">
    <source>
        <dbReference type="ARBA" id="ARBA00007572"/>
    </source>
</evidence>
<dbReference type="Gene3D" id="3.30.470.30">
    <property type="entry name" value="DNA ligase/mRNA capping enzyme"/>
    <property type="match status" value="1"/>
</dbReference>
<evidence type="ECO:0000256" key="15">
    <source>
        <dbReference type="RuleBase" id="RU004196"/>
    </source>
</evidence>
<dbReference type="InterPro" id="IPR036599">
    <property type="entry name" value="DNA_ligase_N_sf"/>
</dbReference>
<dbReference type="InterPro" id="IPR012310">
    <property type="entry name" value="DNA_ligase_ATP-dep_cent"/>
</dbReference>
<evidence type="ECO:0000256" key="2">
    <source>
        <dbReference type="ARBA" id="ARBA00013308"/>
    </source>
</evidence>
<feature type="binding site" evidence="14">
    <location>
        <position position="272"/>
    </location>
    <ligand>
        <name>ATP</name>
        <dbReference type="ChEBI" id="CHEBI:30616"/>
    </ligand>
</feature>
<dbReference type="AlphaFoldDB" id="A0A557SUL4"/>
<feature type="binding site" evidence="14">
    <location>
        <position position="419"/>
    </location>
    <ligand>
        <name>ATP</name>
        <dbReference type="ChEBI" id="CHEBI:30616"/>
    </ligand>
</feature>
<dbReference type="EMBL" id="VOAH01000008">
    <property type="protein sequence ID" value="TVP40295.1"/>
    <property type="molecule type" value="Genomic_DNA"/>
</dbReference>
<feature type="binding site" evidence="14">
    <location>
        <position position="425"/>
    </location>
    <ligand>
        <name>ATP</name>
        <dbReference type="ChEBI" id="CHEBI:30616"/>
    </ligand>
</feature>
<dbReference type="FunFam" id="1.10.3260.10:FF:000007">
    <property type="entry name" value="DNA ligase"/>
    <property type="match status" value="1"/>
</dbReference>
<evidence type="ECO:0000256" key="3">
    <source>
        <dbReference type="ARBA" id="ARBA00022598"/>
    </source>
</evidence>
<dbReference type="GO" id="GO:0046872">
    <property type="term" value="F:metal ion binding"/>
    <property type="evidence" value="ECO:0007669"/>
    <property type="project" value="UniProtKB-KW"/>
</dbReference>
<dbReference type="FunFam" id="2.40.50.140:FF:000062">
    <property type="entry name" value="DNA ligase"/>
    <property type="match status" value="1"/>
</dbReference>
<dbReference type="PANTHER" id="PTHR45674">
    <property type="entry name" value="DNA LIGASE 1/3 FAMILY MEMBER"/>
    <property type="match status" value="1"/>
</dbReference>
<keyword evidence="11 14" id="KW-0233">DNA recombination</keyword>
<keyword evidence="8 14" id="KW-0227">DNA damage</keyword>
<dbReference type="OrthoDB" id="31274at2157"/>
<dbReference type="SUPFAM" id="SSF56091">
    <property type="entry name" value="DNA ligase/mRNA capping enzyme, catalytic domain"/>
    <property type="match status" value="1"/>
</dbReference>
<gene>
    <name evidence="14 17" type="primary">lig</name>
    <name evidence="17" type="ORF">NARC_80021</name>
</gene>
<dbReference type="SUPFAM" id="SSF117018">
    <property type="entry name" value="ATP-dependent DNA ligase DNA-binding domain"/>
    <property type="match status" value="1"/>
</dbReference>
<dbReference type="Pfam" id="PF01068">
    <property type="entry name" value="DNA_ligase_A_M"/>
    <property type="match status" value="1"/>
</dbReference>
<comment type="caution">
    <text evidence="17">The sequence shown here is derived from an EMBL/GenBank/DDBJ whole genome shotgun (WGS) entry which is preliminary data.</text>
</comment>
<dbReference type="EC" id="6.5.1.1" evidence="14"/>
<evidence type="ECO:0000256" key="12">
    <source>
        <dbReference type="ARBA" id="ARBA00023204"/>
    </source>
</evidence>
<dbReference type="InterPro" id="IPR012309">
    <property type="entry name" value="DNA_ligase_ATP-dep_C"/>
</dbReference>
<dbReference type="InterPro" id="IPR022865">
    <property type="entry name" value="DNA_ligae_ATP-dep_bac/arc"/>
</dbReference>
<dbReference type="GO" id="GO:0006281">
    <property type="term" value="P:DNA repair"/>
    <property type="evidence" value="ECO:0007669"/>
    <property type="project" value="UniProtKB-UniRule"/>
</dbReference>
<evidence type="ECO:0000256" key="6">
    <source>
        <dbReference type="ARBA" id="ARBA00022723"/>
    </source>
</evidence>
<dbReference type="Pfam" id="PF04675">
    <property type="entry name" value="DNA_ligase_A_N"/>
    <property type="match status" value="1"/>
</dbReference>
<comment type="function">
    <text evidence="14">DNA ligase that seals nicks in double-stranded DNA during DNA replication, DNA recombination and DNA repair.</text>
</comment>
<evidence type="ECO:0000256" key="13">
    <source>
        <dbReference type="ARBA" id="ARBA00023306"/>
    </source>
</evidence>
<dbReference type="Proteomes" id="UP000315289">
    <property type="component" value="Unassembled WGS sequence"/>
</dbReference>
<evidence type="ECO:0000256" key="10">
    <source>
        <dbReference type="ARBA" id="ARBA00022842"/>
    </source>
</evidence>
<comment type="cofactor">
    <cofactor evidence="14">
        <name>Mg(2+)</name>
        <dbReference type="ChEBI" id="CHEBI:18420"/>
    </cofactor>
</comment>
<evidence type="ECO:0000256" key="4">
    <source>
        <dbReference type="ARBA" id="ARBA00022618"/>
    </source>
</evidence>
<evidence type="ECO:0000256" key="5">
    <source>
        <dbReference type="ARBA" id="ARBA00022705"/>
    </source>
</evidence>
<keyword evidence="9 14" id="KW-0067">ATP-binding</keyword>
<evidence type="ECO:0000256" key="8">
    <source>
        <dbReference type="ARBA" id="ARBA00022763"/>
    </source>
</evidence>
<evidence type="ECO:0000256" key="14">
    <source>
        <dbReference type="HAMAP-Rule" id="MF_00407"/>
    </source>
</evidence>
<feature type="binding site" evidence="14">
    <location>
        <position position="250"/>
    </location>
    <ligand>
        <name>ATP</name>
        <dbReference type="ChEBI" id="CHEBI:30616"/>
    </ligand>
</feature>
<dbReference type="PANTHER" id="PTHR45674:SF4">
    <property type="entry name" value="DNA LIGASE 1"/>
    <property type="match status" value="1"/>
</dbReference>
<dbReference type="GO" id="GO:0003677">
    <property type="term" value="F:DNA binding"/>
    <property type="evidence" value="ECO:0007669"/>
    <property type="project" value="InterPro"/>
</dbReference>
<keyword evidence="5 14" id="KW-0235">DNA replication</keyword>
<dbReference type="Gene3D" id="1.10.3260.10">
    <property type="entry name" value="DNA ligase, ATP-dependent, N-terminal domain"/>
    <property type="match status" value="1"/>
</dbReference>
<comment type="catalytic activity">
    <reaction evidence="14">
        <text>ATP + (deoxyribonucleotide)n-3'-hydroxyl + 5'-phospho-(deoxyribonucleotide)m = (deoxyribonucleotide)n+m + AMP + diphosphate.</text>
        <dbReference type="EC" id="6.5.1.1"/>
    </reaction>
</comment>
<protein>
    <recommendedName>
        <fullName evidence="2 14">DNA ligase</fullName>
        <ecNumber evidence="14">6.5.1.1</ecNumber>
    </recommendedName>
    <alternativeName>
        <fullName evidence="14">Polydeoxyribonucleotide synthase [ATP]</fullName>
    </alternativeName>
</protein>
<dbReference type="SUPFAM" id="SSF50249">
    <property type="entry name" value="Nucleic acid-binding proteins"/>
    <property type="match status" value="1"/>
</dbReference>
<feature type="binding site" evidence="14">
    <location>
        <position position="257"/>
    </location>
    <ligand>
        <name>ATP</name>
        <dbReference type="ChEBI" id="CHEBI:30616"/>
    </ligand>
</feature>
<dbReference type="InterPro" id="IPR012340">
    <property type="entry name" value="NA-bd_OB-fold"/>
</dbReference>
<dbReference type="InterPro" id="IPR012308">
    <property type="entry name" value="DNA_ligase_ATP-dep_N"/>
</dbReference>
<accession>A0A557SUL4</accession>
<keyword evidence="3 14" id="KW-0436">Ligase</keyword>
<keyword evidence="7 14" id="KW-0547">Nucleotide-binding</keyword>
<feature type="active site" description="N6-AMP-lysine intermediate" evidence="14">
    <location>
        <position position="252"/>
    </location>
</feature>
<evidence type="ECO:0000313" key="18">
    <source>
        <dbReference type="Proteomes" id="UP000315289"/>
    </source>
</evidence>
<dbReference type="Gene3D" id="2.40.50.140">
    <property type="entry name" value="Nucleic acid-binding proteins"/>
    <property type="match status" value="1"/>
</dbReference>
<dbReference type="GO" id="GO:0006273">
    <property type="term" value="P:lagging strand elongation"/>
    <property type="evidence" value="ECO:0007669"/>
    <property type="project" value="TreeGrafter"/>
</dbReference>
<keyword evidence="10 14" id="KW-0460">Magnesium</keyword>
<dbReference type="GO" id="GO:0005524">
    <property type="term" value="F:ATP binding"/>
    <property type="evidence" value="ECO:0007669"/>
    <property type="project" value="UniProtKB-UniRule"/>
</dbReference>
<comment type="similarity">
    <text evidence="1 14 15">Belongs to the ATP-dependent DNA ligase family.</text>
</comment>
<keyword evidence="18" id="KW-1185">Reference proteome</keyword>